<dbReference type="InterPro" id="IPR050706">
    <property type="entry name" value="Cyclic-di-GMP_PDE-like"/>
</dbReference>
<dbReference type="Proteomes" id="UP001057498">
    <property type="component" value="Chromosome"/>
</dbReference>
<dbReference type="Pfam" id="PF00990">
    <property type="entry name" value="GGDEF"/>
    <property type="match status" value="1"/>
</dbReference>
<gene>
    <name evidence="2" type="ORF">CATMQ487_26160</name>
</gene>
<feature type="domain" description="GGDEF" evidence="1">
    <location>
        <begin position="148"/>
        <end position="318"/>
    </location>
</feature>
<dbReference type="EMBL" id="AP025730">
    <property type="protein sequence ID" value="BDI05646.1"/>
    <property type="molecule type" value="Genomic_DNA"/>
</dbReference>
<evidence type="ECO:0000259" key="1">
    <source>
        <dbReference type="SMART" id="SM00267"/>
    </source>
</evidence>
<dbReference type="SUPFAM" id="SSF55073">
    <property type="entry name" value="Nucleotide cyclase"/>
    <property type="match status" value="1"/>
</dbReference>
<dbReference type="PANTHER" id="PTHR33121">
    <property type="entry name" value="CYCLIC DI-GMP PHOSPHODIESTERASE PDEF"/>
    <property type="match status" value="1"/>
</dbReference>
<proteinExistence type="predicted"/>
<keyword evidence="3" id="KW-1185">Reference proteome</keyword>
<evidence type="ECO:0000313" key="2">
    <source>
        <dbReference type="EMBL" id="BDI05646.1"/>
    </source>
</evidence>
<protein>
    <recommendedName>
        <fullName evidence="1">GGDEF domain-containing protein</fullName>
    </recommendedName>
</protein>
<dbReference type="PANTHER" id="PTHR33121:SF70">
    <property type="entry name" value="SIGNALING PROTEIN YKOW"/>
    <property type="match status" value="1"/>
</dbReference>
<organism evidence="2 3">
    <name type="scientific">Sphaerotilus microaerophilus</name>
    <dbReference type="NCBI Taxonomy" id="2914710"/>
    <lineage>
        <taxon>Bacteria</taxon>
        <taxon>Pseudomonadati</taxon>
        <taxon>Pseudomonadota</taxon>
        <taxon>Betaproteobacteria</taxon>
        <taxon>Burkholderiales</taxon>
        <taxon>Sphaerotilaceae</taxon>
        <taxon>Sphaerotilus</taxon>
    </lineage>
</organism>
<dbReference type="InterPro" id="IPR000160">
    <property type="entry name" value="GGDEF_dom"/>
</dbReference>
<evidence type="ECO:0000313" key="3">
    <source>
        <dbReference type="Proteomes" id="UP001057498"/>
    </source>
</evidence>
<name>A0ABM7YMF1_9BURK</name>
<dbReference type="InterPro" id="IPR043128">
    <property type="entry name" value="Rev_trsase/Diguanyl_cyclase"/>
</dbReference>
<reference evidence="2" key="1">
    <citation type="submission" date="2022-04" db="EMBL/GenBank/DDBJ databases">
        <title>Whole genome sequence of Sphaerotilus sp. FB-5.</title>
        <authorList>
            <person name="Takeda M."/>
            <person name="Narihara S."/>
            <person name="Akimoto M."/>
            <person name="Akimoto R."/>
            <person name="Nishiyashiki S."/>
            <person name="Murakami T."/>
        </authorList>
    </citation>
    <scope>NUCLEOTIDE SEQUENCE</scope>
    <source>
        <strain evidence="2">FB-5</strain>
    </source>
</reference>
<dbReference type="SMART" id="SM00267">
    <property type="entry name" value="GGDEF"/>
    <property type="match status" value="1"/>
</dbReference>
<sequence length="325" mass="34437">MIAPVTDRIGPRQGRVRSAMASFTDIADVSPLQVLCIGWPTPTAADAAFGPLHWRHGATLDAAERALEGDAAPHAMVIDASLLAQVPPHWAGLSTAARRCAVLVIASAPGRAECWSWLRAGVQDVLSRERVDAAELSRAVALAVRRWQQQEDVRRAWSIDLDTGLPNRTQLMELLHQLCALREREPAPMALAVFRLGNVAGCDASLGAAAAPTLRRKLAVRLRAGLRSSDVVAALDADSFAVLLTRLDAPQDAQKVVDKLTRSLQAPLSFAGQPVLVGVSTGVALHPLHARQPAELLDLALAAAGERRAADGARLGPRGEAANDG</sequence>
<dbReference type="InterPro" id="IPR029787">
    <property type="entry name" value="Nucleotide_cyclase"/>
</dbReference>
<accession>A0ABM7YMF1</accession>
<dbReference type="NCBIfam" id="TIGR00254">
    <property type="entry name" value="GGDEF"/>
    <property type="match status" value="1"/>
</dbReference>
<dbReference type="Gene3D" id="3.30.70.270">
    <property type="match status" value="1"/>
</dbReference>